<organism evidence="2 3">
    <name type="scientific">Halanaeroarchaeum sulfurireducens</name>
    <dbReference type="NCBI Taxonomy" id="1604004"/>
    <lineage>
        <taxon>Archaea</taxon>
        <taxon>Methanobacteriati</taxon>
        <taxon>Methanobacteriota</taxon>
        <taxon>Stenosarchaea group</taxon>
        <taxon>Halobacteria</taxon>
        <taxon>Halobacteriales</taxon>
        <taxon>Halobacteriaceae</taxon>
        <taxon>Halanaeroarchaeum</taxon>
    </lineage>
</organism>
<name>A0A0N9N766_9EURY</name>
<dbReference type="KEGG" id="hsf:HLASA_2015"/>
<dbReference type="STRING" id="1604004.HLASA_2015"/>
<evidence type="ECO:0000256" key="1">
    <source>
        <dbReference type="SAM" id="MobiDB-lite"/>
    </source>
</evidence>
<reference evidence="3" key="1">
    <citation type="submission" date="2015-05" db="EMBL/GenBank/DDBJ databases">
        <title>Complete genome sequence of Halanaeroarchaeum sulfurireducens type strain M27-SA2, a sulfate-reducer haloarchaeon from marine anoxic lake Medee.</title>
        <authorList>
            <person name="Messina E."/>
            <person name="Kublanov I.V."/>
            <person name="Toshchakov S."/>
            <person name="Arcadi E."/>
            <person name="La Spada G."/>
            <person name="La Cono V."/>
            <person name="Yakimov M.M."/>
        </authorList>
    </citation>
    <scope>NUCLEOTIDE SEQUENCE [LARGE SCALE GENOMIC DNA]</scope>
    <source>
        <strain evidence="3">M27-SA2</strain>
    </source>
</reference>
<evidence type="ECO:0000313" key="3">
    <source>
        <dbReference type="Proteomes" id="UP000060390"/>
    </source>
</evidence>
<proteinExistence type="predicted"/>
<protein>
    <submittedName>
        <fullName evidence="2">Uncharacterized protein</fullName>
    </submittedName>
</protein>
<dbReference type="Proteomes" id="UP000060390">
    <property type="component" value="Chromosome"/>
</dbReference>
<dbReference type="AlphaFoldDB" id="A0A0N9N766"/>
<dbReference type="EMBL" id="CP011564">
    <property type="protein sequence ID" value="ALG82890.1"/>
    <property type="molecule type" value="Genomic_DNA"/>
</dbReference>
<feature type="compositionally biased region" description="Polar residues" evidence="1">
    <location>
        <begin position="141"/>
        <end position="155"/>
    </location>
</feature>
<evidence type="ECO:0000313" key="2">
    <source>
        <dbReference type="EMBL" id="ALG82890.1"/>
    </source>
</evidence>
<gene>
    <name evidence="2" type="ORF">HLASA_2015</name>
</gene>
<accession>A0A0N9N766</accession>
<feature type="region of interest" description="Disordered" evidence="1">
    <location>
        <begin position="140"/>
        <end position="164"/>
    </location>
</feature>
<sequence>MVVVGWDPDAIYDDQQHETRDEADRSIVDLDSNVDATYPNVAVWVFDTDGTGVTNVTDRRTVGRDLDAESLTGKSRLEHLVDSPNGTPPIALLDDTESVEITVVVPDGETLKIYRWGVYKISDGTAPTGLRAELLDGGDTVQANENTTDTESTDPASPVASHINSSGAPSVFKLRVYNATGNNYTTDGVGSHFAYIVE</sequence>
<reference evidence="2 3" key="2">
    <citation type="journal article" date="2016" name="Stand. Genomic Sci.">
        <title>Complete genome sequence of 'Halanaeroarchaeum sulfurireducens' M27-SA2, a sulfur-reducing and acetate-oxidizing haloarchaeon from the deep-sea hypersaline anoxic lake Medee.</title>
        <authorList>
            <person name="Messina E."/>
            <person name="Sorokin D.Y."/>
            <person name="Kublanov I.V."/>
            <person name="Toshchakov S."/>
            <person name="Lopatina A."/>
            <person name="Arcadi E."/>
            <person name="Smedile F."/>
            <person name="La Spada G."/>
            <person name="La Cono V."/>
            <person name="Yakimov M.M."/>
        </authorList>
    </citation>
    <scope>NUCLEOTIDE SEQUENCE [LARGE SCALE GENOMIC DNA]</scope>
    <source>
        <strain evidence="2 3">M27-SA2</strain>
    </source>
</reference>